<keyword evidence="2" id="KW-0949">S-adenosyl-L-methionine</keyword>
<dbReference type="InterPro" id="IPR058240">
    <property type="entry name" value="rSAM_sf"/>
</dbReference>
<dbReference type="AlphaFoldDB" id="A0A0F9SR98"/>
<dbReference type="SFLD" id="SFLDS00029">
    <property type="entry name" value="Radical_SAM"/>
    <property type="match status" value="1"/>
</dbReference>
<evidence type="ECO:0000256" key="5">
    <source>
        <dbReference type="ARBA" id="ARBA00023014"/>
    </source>
</evidence>
<evidence type="ECO:0000256" key="2">
    <source>
        <dbReference type="ARBA" id="ARBA00022691"/>
    </source>
</evidence>
<dbReference type="InterPro" id="IPR023404">
    <property type="entry name" value="rSAM_horseshoe"/>
</dbReference>
<evidence type="ECO:0000256" key="1">
    <source>
        <dbReference type="ARBA" id="ARBA00001966"/>
    </source>
</evidence>
<accession>A0A0F9SR98</accession>
<comment type="cofactor">
    <cofactor evidence="1">
        <name>[4Fe-4S] cluster</name>
        <dbReference type="ChEBI" id="CHEBI:49883"/>
    </cofactor>
</comment>
<dbReference type="EMBL" id="LAZR01002307">
    <property type="protein sequence ID" value="KKN31718.1"/>
    <property type="molecule type" value="Genomic_DNA"/>
</dbReference>
<dbReference type="PANTHER" id="PTHR43409:SF7">
    <property type="entry name" value="BLL1977 PROTEIN"/>
    <property type="match status" value="1"/>
</dbReference>
<keyword evidence="3" id="KW-0479">Metal-binding</keyword>
<proteinExistence type="predicted"/>
<dbReference type="GO" id="GO:0051536">
    <property type="term" value="F:iron-sulfur cluster binding"/>
    <property type="evidence" value="ECO:0007669"/>
    <property type="project" value="UniProtKB-KW"/>
</dbReference>
<evidence type="ECO:0000313" key="6">
    <source>
        <dbReference type="EMBL" id="KKN31718.1"/>
    </source>
</evidence>
<dbReference type="GO" id="GO:0003824">
    <property type="term" value="F:catalytic activity"/>
    <property type="evidence" value="ECO:0007669"/>
    <property type="project" value="InterPro"/>
</dbReference>
<keyword evidence="4" id="KW-0408">Iron</keyword>
<dbReference type="Gene3D" id="3.80.30.20">
    <property type="entry name" value="tm_1862 like domain"/>
    <property type="match status" value="1"/>
</dbReference>
<comment type="caution">
    <text evidence="6">The sequence shown here is derived from an EMBL/GenBank/DDBJ whole genome shotgun (WGS) entry which is preliminary data.</text>
</comment>
<evidence type="ECO:0008006" key="7">
    <source>
        <dbReference type="Google" id="ProtNLM"/>
    </source>
</evidence>
<keyword evidence="5" id="KW-0411">Iron-sulfur</keyword>
<dbReference type="InterPro" id="IPR051198">
    <property type="entry name" value="BchE-like"/>
</dbReference>
<sequence length="199" mass="21981">MIIVNPSSNNPSPFRAIEAPIWCAYLASYLEVDEILDAEMEGLSVEETIERIGGRQCVLVAMGSNPSASSTPKMGIINELRKGLKSVSVAGLHPQGLADPLPVVTLSRKLRDVTPSWDLVDFSKYKAHNWHCFHDLDSRGNYGVVYSSFGCPFNCYFCNIKALYGGITFRKPRDVVDEIGCLVSKGVKNLKFCDELFAL</sequence>
<dbReference type="InterPro" id="IPR007197">
    <property type="entry name" value="rSAM"/>
</dbReference>
<feature type="non-terminal residue" evidence="6">
    <location>
        <position position="199"/>
    </location>
</feature>
<dbReference type="GO" id="GO:0005829">
    <property type="term" value="C:cytosol"/>
    <property type="evidence" value="ECO:0007669"/>
    <property type="project" value="TreeGrafter"/>
</dbReference>
<name>A0A0F9SR98_9ZZZZ</name>
<gene>
    <name evidence="6" type="ORF">LCGC14_0821030</name>
</gene>
<dbReference type="PANTHER" id="PTHR43409">
    <property type="entry name" value="ANAEROBIC MAGNESIUM-PROTOPORPHYRIN IX MONOMETHYL ESTER CYCLASE-RELATED"/>
    <property type="match status" value="1"/>
</dbReference>
<dbReference type="SUPFAM" id="SSF102114">
    <property type="entry name" value="Radical SAM enzymes"/>
    <property type="match status" value="1"/>
</dbReference>
<protein>
    <recommendedName>
        <fullName evidence="7">Radical SAM core domain-containing protein</fullName>
    </recommendedName>
</protein>
<evidence type="ECO:0000256" key="4">
    <source>
        <dbReference type="ARBA" id="ARBA00023004"/>
    </source>
</evidence>
<organism evidence="6">
    <name type="scientific">marine sediment metagenome</name>
    <dbReference type="NCBI Taxonomy" id="412755"/>
    <lineage>
        <taxon>unclassified sequences</taxon>
        <taxon>metagenomes</taxon>
        <taxon>ecological metagenomes</taxon>
    </lineage>
</organism>
<reference evidence="6" key="1">
    <citation type="journal article" date="2015" name="Nature">
        <title>Complex archaea that bridge the gap between prokaryotes and eukaryotes.</title>
        <authorList>
            <person name="Spang A."/>
            <person name="Saw J.H."/>
            <person name="Jorgensen S.L."/>
            <person name="Zaremba-Niedzwiedzka K."/>
            <person name="Martijn J."/>
            <person name="Lind A.E."/>
            <person name="van Eijk R."/>
            <person name="Schleper C."/>
            <person name="Guy L."/>
            <person name="Ettema T.J."/>
        </authorList>
    </citation>
    <scope>NUCLEOTIDE SEQUENCE</scope>
</reference>
<evidence type="ECO:0000256" key="3">
    <source>
        <dbReference type="ARBA" id="ARBA00022723"/>
    </source>
</evidence>
<dbReference type="GO" id="GO:0046872">
    <property type="term" value="F:metal ion binding"/>
    <property type="evidence" value="ECO:0007669"/>
    <property type="project" value="UniProtKB-KW"/>
</dbReference>